<dbReference type="EMBL" id="CP091512">
    <property type="protein sequence ID" value="UOO91674.1"/>
    <property type="molecule type" value="Genomic_DNA"/>
</dbReference>
<evidence type="ECO:0000313" key="2">
    <source>
        <dbReference type="EMBL" id="UOO91674.1"/>
    </source>
</evidence>
<protein>
    <submittedName>
        <fullName evidence="2">Uncharacterized protein</fullName>
    </submittedName>
</protein>
<accession>A0ABY4E7D0</accession>
<dbReference type="Proteomes" id="UP000832034">
    <property type="component" value="Chromosome"/>
</dbReference>
<keyword evidence="1" id="KW-1133">Transmembrane helix</keyword>
<reference evidence="2" key="2">
    <citation type="journal article" date="2022" name="Res Sq">
        <title>Evolution of multicellular longitudinally dividing oral cavity symbionts (Neisseriaceae).</title>
        <authorList>
            <person name="Nyongesa S."/>
            <person name="Weber P."/>
            <person name="Bernet E."/>
            <person name="Pullido F."/>
            <person name="Nieckarz M."/>
            <person name="Delaby M."/>
            <person name="Nieves C."/>
            <person name="Viehboeck T."/>
            <person name="Krause N."/>
            <person name="Rivera-Millot A."/>
            <person name="Nakamura A."/>
            <person name="Vischer N."/>
            <person name="VanNieuwenhze M."/>
            <person name="Brun Y."/>
            <person name="Cava F."/>
            <person name="Bulgheresi S."/>
            <person name="Veyrier F."/>
        </authorList>
    </citation>
    <scope>NUCLEOTIDE SEQUENCE</scope>
    <source>
        <strain evidence="2">SAG 1488-6</strain>
    </source>
</reference>
<sequence>MLIPYLSIALLGFLANLGCYYAIHRHQIVPVAASAGATLSAIAIASLLPNSWQLLDTTWQAFWLGSSFCGMNNNKWVNMRSVNIIWLIYTILFALSYHYLPLPGGYLGTMALVSSGIWILPFAAAIKK</sequence>
<evidence type="ECO:0000256" key="1">
    <source>
        <dbReference type="SAM" id="Phobius"/>
    </source>
</evidence>
<dbReference type="RefSeq" id="WP_019958354.1">
    <property type="nucleotide sequence ID" value="NZ_CP091512.1"/>
</dbReference>
<feature type="transmembrane region" description="Helical" evidence="1">
    <location>
        <begin position="28"/>
        <end position="48"/>
    </location>
</feature>
<proteinExistence type="predicted"/>
<reference evidence="2" key="1">
    <citation type="submission" date="2021-12" db="EMBL/GenBank/DDBJ databases">
        <authorList>
            <person name="Veyrier F.J."/>
        </authorList>
    </citation>
    <scope>NUCLEOTIDE SEQUENCE</scope>
    <source>
        <strain evidence="2">SAG 1488-6</strain>
    </source>
</reference>
<feature type="transmembrane region" description="Helical" evidence="1">
    <location>
        <begin position="6"/>
        <end position="23"/>
    </location>
</feature>
<keyword evidence="1" id="KW-0472">Membrane</keyword>
<organism evidence="2 3">
    <name type="scientific">Vitreoscilla stercoraria</name>
    <dbReference type="NCBI Taxonomy" id="61"/>
    <lineage>
        <taxon>Bacteria</taxon>
        <taxon>Pseudomonadati</taxon>
        <taxon>Pseudomonadota</taxon>
        <taxon>Betaproteobacteria</taxon>
        <taxon>Neisseriales</taxon>
        <taxon>Neisseriaceae</taxon>
        <taxon>Vitreoscilla</taxon>
    </lineage>
</organism>
<name>A0ABY4E7D0_VITST</name>
<evidence type="ECO:0000313" key="3">
    <source>
        <dbReference type="Proteomes" id="UP000832034"/>
    </source>
</evidence>
<keyword evidence="1" id="KW-0812">Transmembrane</keyword>
<feature type="transmembrane region" description="Helical" evidence="1">
    <location>
        <begin position="106"/>
        <end position="126"/>
    </location>
</feature>
<feature type="transmembrane region" description="Helical" evidence="1">
    <location>
        <begin position="83"/>
        <end position="100"/>
    </location>
</feature>
<keyword evidence="3" id="KW-1185">Reference proteome</keyword>
<gene>
    <name evidence="2" type="ORF">LVJ81_08460</name>
</gene>